<name>A0A314ZMG8_PRUYE</name>
<keyword evidence="3" id="KW-1185">Reference proteome</keyword>
<dbReference type="EMBL" id="PJQY01000103">
    <property type="protein sequence ID" value="PQQ18614.1"/>
    <property type="molecule type" value="Genomic_DNA"/>
</dbReference>
<dbReference type="AlphaFoldDB" id="A0A314ZMG8"/>
<comment type="caution">
    <text evidence="2">The sequence shown here is derived from an EMBL/GenBank/DDBJ whole genome shotgun (WGS) entry which is preliminary data.</text>
</comment>
<sequence>MVLEPTEYPLKEDSLVWLDDSEDLEMGFEKGLSGLTGRENKPAMKHSSVLKPRPTGTHRHALSQLAQKANQESQWKPLRSSISSEPW</sequence>
<organism evidence="2 3">
    <name type="scientific">Prunus yedoensis var. nudiflora</name>
    <dbReference type="NCBI Taxonomy" id="2094558"/>
    <lineage>
        <taxon>Eukaryota</taxon>
        <taxon>Viridiplantae</taxon>
        <taxon>Streptophyta</taxon>
        <taxon>Embryophyta</taxon>
        <taxon>Tracheophyta</taxon>
        <taxon>Spermatophyta</taxon>
        <taxon>Magnoliopsida</taxon>
        <taxon>eudicotyledons</taxon>
        <taxon>Gunneridae</taxon>
        <taxon>Pentapetalae</taxon>
        <taxon>rosids</taxon>
        <taxon>fabids</taxon>
        <taxon>Rosales</taxon>
        <taxon>Rosaceae</taxon>
        <taxon>Amygdaloideae</taxon>
        <taxon>Amygdaleae</taxon>
        <taxon>Prunus</taxon>
    </lineage>
</organism>
<dbReference type="Proteomes" id="UP000250321">
    <property type="component" value="Unassembled WGS sequence"/>
</dbReference>
<feature type="compositionally biased region" description="Polar residues" evidence="1">
    <location>
        <begin position="64"/>
        <end position="87"/>
    </location>
</feature>
<reference evidence="2 3" key="1">
    <citation type="submission" date="2018-02" db="EMBL/GenBank/DDBJ databases">
        <title>Draft genome of wild Prunus yedoensis var. nudiflora.</title>
        <authorList>
            <person name="Baek S."/>
            <person name="Kim J.-H."/>
            <person name="Choi K."/>
            <person name="Kim G.-B."/>
            <person name="Cho A."/>
            <person name="Jang H."/>
            <person name="Shin C.-H."/>
            <person name="Yu H.-J."/>
            <person name="Mun J.-H."/>
        </authorList>
    </citation>
    <scope>NUCLEOTIDE SEQUENCE [LARGE SCALE GENOMIC DNA]</scope>
    <source>
        <strain evidence="3">cv. Jeju island</strain>
        <tissue evidence="2">Leaf</tissue>
    </source>
</reference>
<evidence type="ECO:0000256" key="1">
    <source>
        <dbReference type="SAM" id="MobiDB-lite"/>
    </source>
</evidence>
<evidence type="ECO:0000313" key="2">
    <source>
        <dbReference type="EMBL" id="PQQ18614.1"/>
    </source>
</evidence>
<gene>
    <name evidence="2" type="ORF">Pyn_03649</name>
</gene>
<proteinExistence type="predicted"/>
<evidence type="ECO:0000313" key="3">
    <source>
        <dbReference type="Proteomes" id="UP000250321"/>
    </source>
</evidence>
<protein>
    <submittedName>
        <fullName evidence="2">Uncharacterized protein</fullName>
    </submittedName>
</protein>
<feature type="region of interest" description="Disordered" evidence="1">
    <location>
        <begin position="32"/>
        <end position="87"/>
    </location>
</feature>
<accession>A0A314ZMG8</accession>